<dbReference type="PANTHER" id="PTHR46060">
    <property type="entry name" value="MARINER MOS1 TRANSPOSASE-LIKE PROTEIN"/>
    <property type="match status" value="1"/>
</dbReference>
<dbReference type="InterPro" id="IPR001888">
    <property type="entry name" value="Transposase_1"/>
</dbReference>
<feature type="compositionally biased region" description="Polar residues" evidence="1">
    <location>
        <begin position="26"/>
        <end position="50"/>
    </location>
</feature>
<proteinExistence type="predicted"/>
<dbReference type="Gene3D" id="3.30.420.10">
    <property type="entry name" value="Ribonuclease H-like superfamily/Ribonuclease H"/>
    <property type="match status" value="1"/>
</dbReference>
<dbReference type="EMBL" id="CP092864">
    <property type="protein sequence ID" value="UYV63241.1"/>
    <property type="molecule type" value="Genomic_DNA"/>
</dbReference>
<dbReference type="InterPro" id="IPR036397">
    <property type="entry name" value="RNaseH_sf"/>
</dbReference>
<keyword evidence="4" id="KW-1185">Reference proteome</keyword>
<sequence>MTQRRSKKPVQIEARKSEDGGANRPFQRNYQAISPQQEIFTEDTTPQGTSADPLIDRQPRVGFCLSSFEQIANFKFGVKLKKTFTEILALMNEAYEDEKLSRTQVYFWYKGFKDGSKSIADDSRSGRLLTLTTDRNIGQIRDLIVALRKYAIDNISEILGISYGSFQKIIAEHLKKLCFLFNPQTKKQSLEWHTPSSPRKKKVHLDKSKGKVMLVVFFDNQGLGYYEFIKEGITINKQAYKNTCAPS</sequence>
<dbReference type="InterPro" id="IPR052709">
    <property type="entry name" value="Transposase-MT_Hybrid"/>
</dbReference>
<reference evidence="3 4" key="1">
    <citation type="submission" date="2022-01" db="EMBL/GenBank/DDBJ databases">
        <title>A chromosomal length assembly of Cordylochernes scorpioides.</title>
        <authorList>
            <person name="Zeh D."/>
            <person name="Zeh J."/>
        </authorList>
    </citation>
    <scope>NUCLEOTIDE SEQUENCE [LARGE SCALE GENOMIC DNA]</scope>
    <source>
        <strain evidence="3">IN4F17</strain>
        <tissue evidence="3">Whole Body</tissue>
    </source>
</reference>
<organism evidence="3 4">
    <name type="scientific">Cordylochernes scorpioides</name>
    <dbReference type="NCBI Taxonomy" id="51811"/>
    <lineage>
        <taxon>Eukaryota</taxon>
        <taxon>Metazoa</taxon>
        <taxon>Ecdysozoa</taxon>
        <taxon>Arthropoda</taxon>
        <taxon>Chelicerata</taxon>
        <taxon>Arachnida</taxon>
        <taxon>Pseudoscorpiones</taxon>
        <taxon>Cheliferoidea</taxon>
        <taxon>Chernetidae</taxon>
        <taxon>Cordylochernes</taxon>
    </lineage>
</organism>
<evidence type="ECO:0000259" key="2">
    <source>
        <dbReference type="Pfam" id="PF17906"/>
    </source>
</evidence>
<protein>
    <recommendedName>
        <fullName evidence="2">Mos1 transposase HTH domain-containing protein</fullName>
    </recommendedName>
</protein>
<feature type="domain" description="Mos1 transposase HTH" evidence="2">
    <location>
        <begin position="76"/>
        <end position="115"/>
    </location>
</feature>
<evidence type="ECO:0000313" key="4">
    <source>
        <dbReference type="Proteomes" id="UP001235939"/>
    </source>
</evidence>
<accession>A0ABY6K4K5</accession>
<evidence type="ECO:0000256" key="1">
    <source>
        <dbReference type="SAM" id="MobiDB-lite"/>
    </source>
</evidence>
<gene>
    <name evidence="3" type="ORF">LAZ67_2003523</name>
</gene>
<dbReference type="InterPro" id="IPR041426">
    <property type="entry name" value="Mos1_HTH"/>
</dbReference>
<name>A0ABY6K4K5_9ARAC</name>
<evidence type="ECO:0000313" key="3">
    <source>
        <dbReference type="EMBL" id="UYV63241.1"/>
    </source>
</evidence>
<dbReference type="Pfam" id="PF01359">
    <property type="entry name" value="Transposase_1"/>
    <property type="match status" value="1"/>
</dbReference>
<dbReference type="Proteomes" id="UP001235939">
    <property type="component" value="Chromosome 02"/>
</dbReference>
<dbReference type="Pfam" id="PF17906">
    <property type="entry name" value="HTH_48"/>
    <property type="match status" value="1"/>
</dbReference>
<feature type="region of interest" description="Disordered" evidence="1">
    <location>
        <begin position="1"/>
        <end position="55"/>
    </location>
</feature>
<dbReference type="PANTHER" id="PTHR46060:SF1">
    <property type="entry name" value="MARINER MOS1 TRANSPOSASE-LIKE PROTEIN"/>
    <property type="match status" value="1"/>
</dbReference>
<dbReference type="Gene3D" id="1.10.10.1450">
    <property type="match status" value="1"/>
</dbReference>